<dbReference type="RefSeq" id="WP_089940167.1">
    <property type="nucleotide sequence ID" value="NZ_CAKOEX010000013.1"/>
</dbReference>
<organism evidence="5 6">
    <name type="scientific">Convivina intestini</name>
    <dbReference type="NCBI Taxonomy" id="1505726"/>
    <lineage>
        <taxon>Bacteria</taxon>
        <taxon>Bacillati</taxon>
        <taxon>Bacillota</taxon>
        <taxon>Bacilli</taxon>
        <taxon>Lactobacillales</taxon>
        <taxon>Lactobacillaceae</taxon>
        <taxon>Convivina</taxon>
    </lineage>
</organism>
<evidence type="ECO:0000256" key="1">
    <source>
        <dbReference type="ARBA" id="ARBA00022448"/>
    </source>
</evidence>
<feature type="domain" description="ABC transporter" evidence="4">
    <location>
        <begin position="3"/>
        <end position="233"/>
    </location>
</feature>
<dbReference type="InterPro" id="IPR051782">
    <property type="entry name" value="ABC_Transporter_VariousFunc"/>
</dbReference>
<dbReference type="InterPro" id="IPR027417">
    <property type="entry name" value="P-loop_NTPase"/>
</dbReference>
<dbReference type="GO" id="GO:0016887">
    <property type="term" value="F:ATP hydrolysis activity"/>
    <property type="evidence" value="ECO:0007669"/>
    <property type="project" value="InterPro"/>
</dbReference>
<dbReference type="InterPro" id="IPR003593">
    <property type="entry name" value="AAA+_ATPase"/>
</dbReference>
<evidence type="ECO:0000313" key="6">
    <source>
        <dbReference type="Proteomes" id="UP000245433"/>
    </source>
</evidence>
<dbReference type="InterPro" id="IPR017871">
    <property type="entry name" value="ABC_transporter-like_CS"/>
</dbReference>
<dbReference type="PROSITE" id="PS50893">
    <property type="entry name" value="ABC_TRANSPORTER_2"/>
    <property type="match status" value="1"/>
</dbReference>
<evidence type="ECO:0000256" key="3">
    <source>
        <dbReference type="ARBA" id="ARBA00022840"/>
    </source>
</evidence>
<gene>
    <name evidence="5" type="ORF">C7384_11324</name>
</gene>
<dbReference type="Proteomes" id="UP000245433">
    <property type="component" value="Unassembled WGS sequence"/>
</dbReference>
<dbReference type="EMBL" id="QEKT01000013">
    <property type="protein sequence ID" value="PVY82368.1"/>
    <property type="molecule type" value="Genomic_DNA"/>
</dbReference>
<dbReference type="SMART" id="SM00382">
    <property type="entry name" value="AAA"/>
    <property type="match status" value="1"/>
</dbReference>
<dbReference type="PANTHER" id="PTHR42939">
    <property type="entry name" value="ABC TRANSPORTER ATP-BINDING PROTEIN ALBC-RELATED"/>
    <property type="match status" value="1"/>
</dbReference>
<accession>A0A2U1D3X0</accession>
<dbReference type="PROSITE" id="PS00211">
    <property type="entry name" value="ABC_TRANSPORTER_1"/>
    <property type="match status" value="1"/>
</dbReference>
<dbReference type="GO" id="GO:0005524">
    <property type="term" value="F:ATP binding"/>
    <property type="evidence" value="ECO:0007669"/>
    <property type="project" value="UniProtKB-KW"/>
</dbReference>
<name>A0A2U1D3X0_9LACO</name>
<dbReference type="PANTHER" id="PTHR42939:SF5">
    <property type="entry name" value="ABC-TYPE TRANSPORTER ATP-BINDING PROTEIN ECSA"/>
    <property type="match status" value="1"/>
</dbReference>
<keyword evidence="2" id="KW-0547">Nucleotide-binding</keyword>
<dbReference type="SUPFAM" id="SSF52540">
    <property type="entry name" value="P-loop containing nucleoside triphosphate hydrolases"/>
    <property type="match status" value="1"/>
</dbReference>
<evidence type="ECO:0000313" key="5">
    <source>
        <dbReference type="EMBL" id="PVY82368.1"/>
    </source>
</evidence>
<sequence length="247" mass="27401">MGLKIDNLSGGYAGNNVLKNVTFEVPNGKIVALIGLNGAGKSTTINHVIGQRPPYAGSIVLNNIDISQDPTAFKQQIAYIPEQPILYDELTLEEHLHFMLASHNLDDEQHWQRVLALLAKFRLDNKLHWLPIHFSKGMRQKVMIVAAFMLNAPLLIVDEPFLGLDTLAQKDVVRLMEDQVRQGNGVLLTTHLLGSAASYVDTFVVLKNGQVDFIGSPEELAQKHKLSLANLDDFFDLRQEGQSDGPN</sequence>
<keyword evidence="1" id="KW-0813">Transport</keyword>
<dbReference type="OrthoDB" id="9804819at2"/>
<proteinExistence type="predicted"/>
<keyword evidence="3 5" id="KW-0067">ATP-binding</keyword>
<reference evidence="5 6" key="1">
    <citation type="submission" date="2018-04" db="EMBL/GenBank/DDBJ databases">
        <title>Genomic Encyclopedia of Type Strains, Phase IV (KMG-IV): sequencing the most valuable type-strain genomes for metagenomic binning, comparative biology and taxonomic classification.</title>
        <authorList>
            <person name="Goeker M."/>
        </authorList>
    </citation>
    <scope>NUCLEOTIDE SEQUENCE [LARGE SCALE GENOMIC DNA]</scope>
    <source>
        <strain evidence="5 6">DSM 28795</strain>
    </source>
</reference>
<dbReference type="Pfam" id="PF00005">
    <property type="entry name" value="ABC_tran"/>
    <property type="match status" value="1"/>
</dbReference>
<comment type="caution">
    <text evidence="5">The sequence shown here is derived from an EMBL/GenBank/DDBJ whole genome shotgun (WGS) entry which is preliminary data.</text>
</comment>
<protein>
    <submittedName>
        <fullName evidence="5">ABC-2 type transport system ATP-binding protein</fullName>
    </submittedName>
</protein>
<evidence type="ECO:0000256" key="2">
    <source>
        <dbReference type="ARBA" id="ARBA00022741"/>
    </source>
</evidence>
<dbReference type="Gene3D" id="3.40.50.300">
    <property type="entry name" value="P-loop containing nucleotide triphosphate hydrolases"/>
    <property type="match status" value="1"/>
</dbReference>
<keyword evidence="6" id="KW-1185">Reference proteome</keyword>
<dbReference type="InterPro" id="IPR003439">
    <property type="entry name" value="ABC_transporter-like_ATP-bd"/>
</dbReference>
<dbReference type="CDD" id="cd03230">
    <property type="entry name" value="ABC_DR_subfamily_A"/>
    <property type="match status" value="1"/>
</dbReference>
<dbReference type="AlphaFoldDB" id="A0A2U1D3X0"/>
<evidence type="ECO:0000259" key="4">
    <source>
        <dbReference type="PROSITE" id="PS50893"/>
    </source>
</evidence>